<protein>
    <recommendedName>
        <fullName evidence="5">Vacuolar protein sorting-associated protein 13 second N-terminal domain-containing protein</fullName>
    </recommendedName>
</protein>
<evidence type="ECO:0000313" key="3">
    <source>
        <dbReference type="EMBL" id="KAJ7785322.1"/>
    </source>
</evidence>
<keyword evidence="4" id="KW-1185">Reference proteome</keyword>
<feature type="compositionally biased region" description="Acidic residues" evidence="2">
    <location>
        <begin position="1130"/>
        <end position="1142"/>
    </location>
</feature>
<evidence type="ECO:0000313" key="4">
    <source>
        <dbReference type="Proteomes" id="UP001215280"/>
    </source>
</evidence>
<name>A0AAD7KGW9_9AGAR</name>
<feature type="compositionally biased region" description="Pro residues" evidence="2">
    <location>
        <begin position="62"/>
        <end position="78"/>
    </location>
</feature>
<feature type="region of interest" description="Disordered" evidence="2">
    <location>
        <begin position="1"/>
        <end position="82"/>
    </location>
</feature>
<feature type="coiled-coil region" evidence="1">
    <location>
        <begin position="368"/>
        <end position="403"/>
    </location>
</feature>
<comment type="caution">
    <text evidence="3">The sequence shown here is derived from an EMBL/GenBank/DDBJ whole genome shotgun (WGS) entry which is preliminary data.</text>
</comment>
<feature type="region of interest" description="Disordered" evidence="2">
    <location>
        <begin position="1121"/>
        <end position="1156"/>
    </location>
</feature>
<evidence type="ECO:0000256" key="2">
    <source>
        <dbReference type="SAM" id="MobiDB-lite"/>
    </source>
</evidence>
<proteinExistence type="predicted"/>
<dbReference type="EMBL" id="JARJLG010000001">
    <property type="protein sequence ID" value="KAJ7785322.1"/>
    <property type="molecule type" value="Genomic_DNA"/>
</dbReference>
<dbReference type="InterPro" id="IPR018247">
    <property type="entry name" value="EF_Hand_1_Ca_BS"/>
</dbReference>
<keyword evidence="1" id="KW-0175">Coiled coil</keyword>
<gene>
    <name evidence="3" type="ORF">DFH07DRAFT_976101</name>
</gene>
<dbReference type="Proteomes" id="UP001215280">
    <property type="component" value="Unassembled WGS sequence"/>
</dbReference>
<accession>A0AAD7KGW9</accession>
<dbReference type="PROSITE" id="PS00018">
    <property type="entry name" value="EF_HAND_1"/>
    <property type="match status" value="1"/>
</dbReference>
<feature type="compositionally biased region" description="Basic residues" evidence="2">
    <location>
        <begin position="9"/>
        <end position="19"/>
    </location>
</feature>
<reference evidence="3" key="1">
    <citation type="submission" date="2023-03" db="EMBL/GenBank/DDBJ databases">
        <title>Massive genome expansion in bonnet fungi (Mycena s.s.) driven by repeated elements and novel gene families across ecological guilds.</title>
        <authorList>
            <consortium name="Lawrence Berkeley National Laboratory"/>
            <person name="Harder C.B."/>
            <person name="Miyauchi S."/>
            <person name="Viragh M."/>
            <person name="Kuo A."/>
            <person name="Thoen E."/>
            <person name="Andreopoulos B."/>
            <person name="Lu D."/>
            <person name="Skrede I."/>
            <person name="Drula E."/>
            <person name="Henrissat B."/>
            <person name="Morin E."/>
            <person name="Kohler A."/>
            <person name="Barry K."/>
            <person name="LaButti K."/>
            <person name="Morin E."/>
            <person name="Salamov A."/>
            <person name="Lipzen A."/>
            <person name="Mereny Z."/>
            <person name="Hegedus B."/>
            <person name="Baldrian P."/>
            <person name="Stursova M."/>
            <person name="Weitz H."/>
            <person name="Taylor A."/>
            <person name="Grigoriev I.V."/>
            <person name="Nagy L.G."/>
            <person name="Martin F."/>
            <person name="Kauserud H."/>
        </authorList>
    </citation>
    <scope>NUCLEOTIDE SEQUENCE</scope>
    <source>
        <strain evidence="3">CBHHK188m</strain>
    </source>
</reference>
<evidence type="ECO:0008006" key="5">
    <source>
        <dbReference type="Google" id="ProtNLM"/>
    </source>
</evidence>
<sequence length="1301" mass="146173">MPMPQLLKKLSRKSLRKRTQSTPSVVDIQFELELPPPLPFPRSATSDGNFGYVLPNGSATPPTDPYPEKPCPPTPKTPGGPALANEELKAVEPQDDFSKDLASAWKSATTDPKAGKADKALMKLENGVAGAMAKEASGVTIMATIKTGLDAVGGLEGIEQGLNSFMDGMPVLMNALDEVAKLHPFIGVAVMAFKAVWALEQKRRDNDKKILTLHMEMKDMMAVLTQLKNVKDAEEVAPDACDTYVKKKLVVKILKSQVWDSKLADFAVTFTKRRSEFEFALAIHTSVGVDAANQKLGDVDKTTQAIQMKMDMMMKMFTQFLAYDPRMIEKRGGQACLENDQVLKELSDFENNSGSNKTGKTSNKLADIKDLADLKEDLHTDVEAALEKNMATFERKLEVQTRQITEEVNRIVKREGDRVINAITAGPGDKILDPDVHAIWKDMSWRSSVKTRHFVMALRDHFQDGKRVKRDQGKDQDEAPVVDKADEWALEYINVVRLQPISEAFDDDASGWVTVNEVNEFTTSRPLDWSLPHWVAYWAIGHHQAMDRYVDKINELLEKMFAILPHIRQANKSAANTYLKLVYKPIYTLIKSLNPCYVGYSVSDKFQSYIASEEARIRGKYYAHSNLESVKYDIDEANTLQLVTGQGRIDKFVLPVIYLLLERHFEIFRVCQSRTAHSDELLDAADTLEWVFDAVNDRLFNLQSIFKQQKLELKSQFKSFSHGLYECMNEPDLLWDDQVVLDSDFVEIDYHDKEEGKDLDANAVLNYPFDRDLLDFNAYAIPEPDIPDAATPKALPAVEGMLGLWHGFRYGGKGDKLPKGGMFSMVLKPSSNEGGVQYFTAADRSDRTEFKVVGQCRAGDEPGTVSMSFKRTDLGVVTYPTNAHQYYTGKWDATKNTLTGTFGSQENPATHYSVFVFKRTVPEYMCFTPAPVELETNKARALWGFAIAAVRYGVRRDRWSWSFFKERRDHRLRYLELYIRSDAASTRFGQALTDEEEVEFGRLQATFTTATNRFYHSLGEQQIRATIDHNVMCDTCNSLIGGARITCLVCKIHGSFNTVDFCETPVCITTPVARNDLEKVHMPHHGMMKLRRVLHTRQVGHTFRKAKEALEVARTFFKSPTAGTVQAPESESESEVDTDDEEGHAPLSANPRSRVPVLAVSIPQTVPSGGPRSANPASGVSVAVSPVPDPISFGPPCRSCNKPVSQPCWYCVQCGGEAFICWECDLNATVSFGRHNSHHDLVRVQPLVEEKELTMEERFTQLEGRFAMQEKTLHERFGRVEGRMAKMEHLLEQILVKLGTS</sequence>
<evidence type="ECO:0000256" key="1">
    <source>
        <dbReference type="SAM" id="Coils"/>
    </source>
</evidence>
<organism evidence="3 4">
    <name type="scientific">Mycena maculata</name>
    <dbReference type="NCBI Taxonomy" id="230809"/>
    <lineage>
        <taxon>Eukaryota</taxon>
        <taxon>Fungi</taxon>
        <taxon>Dikarya</taxon>
        <taxon>Basidiomycota</taxon>
        <taxon>Agaricomycotina</taxon>
        <taxon>Agaricomycetes</taxon>
        <taxon>Agaricomycetidae</taxon>
        <taxon>Agaricales</taxon>
        <taxon>Marasmiineae</taxon>
        <taxon>Mycenaceae</taxon>
        <taxon>Mycena</taxon>
    </lineage>
</organism>